<dbReference type="RefSeq" id="WP_378485121.1">
    <property type="nucleotide sequence ID" value="NZ_JBHUFB010000009.1"/>
</dbReference>
<evidence type="ECO:0000256" key="7">
    <source>
        <dbReference type="ARBA" id="ARBA00023291"/>
    </source>
</evidence>
<keyword evidence="2" id="KW-0813">Transport</keyword>
<dbReference type="PANTHER" id="PTHR36923">
    <property type="entry name" value="FERREDOXIN"/>
    <property type="match status" value="1"/>
</dbReference>
<comment type="caution">
    <text evidence="8">The sequence shown here is derived from an EMBL/GenBank/DDBJ whole genome shotgun (WGS) entry which is preliminary data.</text>
</comment>
<comment type="cofactor">
    <cofactor evidence="1">
        <name>[3Fe-4S] cluster</name>
        <dbReference type="ChEBI" id="CHEBI:21137"/>
    </cofactor>
</comment>
<evidence type="ECO:0000313" key="8">
    <source>
        <dbReference type="EMBL" id="MFD1812622.1"/>
    </source>
</evidence>
<protein>
    <submittedName>
        <fullName evidence="8">Ferredoxin</fullName>
    </submittedName>
</protein>
<dbReference type="Pfam" id="PF13459">
    <property type="entry name" value="Fer4_15"/>
    <property type="match status" value="1"/>
</dbReference>
<dbReference type="Proteomes" id="UP001597286">
    <property type="component" value="Unassembled WGS sequence"/>
</dbReference>
<keyword evidence="5" id="KW-0408">Iron</keyword>
<keyword evidence="3" id="KW-0479">Metal-binding</keyword>
<keyword evidence="9" id="KW-1185">Reference proteome</keyword>
<accession>A0ABW4P4G6</accession>
<evidence type="ECO:0000256" key="4">
    <source>
        <dbReference type="ARBA" id="ARBA00022982"/>
    </source>
</evidence>
<dbReference type="InterPro" id="IPR051269">
    <property type="entry name" value="Fe-S_cluster_ET"/>
</dbReference>
<keyword evidence="7" id="KW-0003">3Fe-4S</keyword>
<dbReference type="PANTHER" id="PTHR36923:SF3">
    <property type="entry name" value="FERREDOXIN"/>
    <property type="match status" value="1"/>
</dbReference>
<keyword evidence="6" id="KW-0411">Iron-sulfur</keyword>
<evidence type="ECO:0000256" key="6">
    <source>
        <dbReference type="ARBA" id="ARBA00023014"/>
    </source>
</evidence>
<dbReference type="EMBL" id="JBHUFB010000009">
    <property type="protein sequence ID" value="MFD1812622.1"/>
    <property type="molecule type" value="Genomic_DNA"/>
</dbReference>
<evidence type="ECO:0000256" key="5">
    <source>
        <dbReference type="ARBA" id="ARBA00023004"/>
    </source>
</evidence>
<sequence>MKVHVDDKVCQGHTLCAMVAPDVFALRDEDGHGYAIDGDVPADLEDSATEAVRSCPERAIEEILQRTAR</sequence>
<reference evidence="9" key="1">
    <citation type="journal article" date="2019" name="Int. J. Syst. Evol. Microbiol.">
        <title>The Global Catalogue of Microorganisms (GCM) 10K type strain sequencing project: providing services to taxonomists for standard genome sequencing and annotation.</title>
        <authorList>
            <consortium name="The Broad Institute Genomics Platform"/>
            <consortium name="The Broad Institute Genome Sequencing Center for Infectious Disease"/>
            <person name="Wu L."/>
            <person name="Ma J."/>
        </authorList>
    </citation>
    <scope>NUCLEOTIDE SEQUENCE [LARGE SCALE GENOMIC DNA]</scope>
    <source>
        <strain evidence="9">DT72</strain>
    </source>
</reference>
<keyword evidence="4" id="KW-0249">Electron transport</keyword>
<organism evidence="8 9">
    <name type="scientific">Rhodococcus gannanensis</name>
    <dbReference type="NCBI Taxonomy" id="1960308"/>
    <lineage>
        <taxon>Bacteria</taxon>
        <taxon>Bacillati</taxon>
        <taxon>Actinomycetota</taxon>
        <taxon>Actinomycetes</taxon>
        <taxon>Mycobacteriales</taxon>
        <taxon>Nocardiaceae</taxon>
        <taxon>Rhodococcus</taxon>
    </lineage>
</organism>
<evidence type="ECO:0000256" key="2">
    <source>
        <dbReference type="ARBA" id="ARBA00022448"/>
    </source>
</evidence>
<name>A0ABW4P4G6_9NOCA</name>
<evidence type="ECO:0000256" key="3">
    <source>
        <dbReference type="ARBA" id="ARBA00022723"/>
    </source>
</evidence>
<proteinExistence type="predicted"/>
<dbReference type="Gene3D" id="3.30.70.20">
    <property type="match status" value="1"/>
</dbReference>
<evidence type="ECO:0000313" key="9">
    <source>
        <dbReference type="Proteomes" id="UP001597286"/>
    </source>
</evidence>
<dbReference type="SUPFAM" id="SSF54862">
    <property type="entry name" value="4Fe-4S ferredoxins"/>
    <property type="match status" value="1"/>
</dbReference>
<gene>
    <name evidence="8" type="ORF">ACFSJG_10385</name>
</gene>
<evidence type="ECO:0000256" key="1">
    <source>
        <dbReference type="ARBA" id="ARBA00001927"/>
    </source>
</evidence>